<accession>A0ABX1JSB2</accession>
<sequence>MPYSAASDLVVFSHLRWVWVWQRPQHLVTPFAKMKDPSAPTWFVEEPVPAVVDEPVLCQQDCGPVTRVWLEIPRRAGQPAAPGFGAPGSENYGTLLQEHFRKLGGPAGPTAFLFTPMAIAAAVALDPSLLCYDVMDDLASFAQAPEGLRLRQRRLLTEADVVFAGGRSLHRSVVEHRKQGCHLFPSGGDGAHYARSRKLRAADKPRTSKVAGYVGVIDERLDLDLLAGLADALPEWVVRVVGPVAKIGPASLPQAPNIEYPGMVDYAALPAVMAGFDVALMPSALNEATRSISPPKTLEYLAAGLPVVSTPVADVVADYTGIVRFAEDAAAFARACTEAAGDSLQDQDRRSAALRARHDWDAIANSMHSLMRRAAGAAENKEETA</sequence>
<dbReference type="SUPFAM" id="SSF53756">
    <property type="entry name" value="UDP-Glycosyltransferase/glycogen phosphorylase"/>
    <property type="match status" value="1"/>
</dbReference>
<reference evidence="1 2" key="1">
    <citation type="submission" date="2020-04" db="EMBL/GenBank/DDBJ databases">
        <authorList>
            <person name="Liu S."/>
        </authorList>
    </citation>
    <scope>NUCLEOTIDE SEQUENCE [LARGE SCALE GENOMIC DNA]</scope>
    <source>
        <strain evidence="1 2">CGMCC 1.15091</strain>
    </source>
</reference>
<gene>
    <name evidence="1" type="ORF">HER39_16810</name>
</gene>
<dbReference type="Gene3D" id="3.40.50.2000">
    <property type="entry name" value="Glycogen Phosphorylase B"/>
    <property type="match status" value="1"/>
</dbReference>
<protein>
    <submittedName>
        <fullName evidence="1">Glycosyltransferase family 1 protein</fullName>
    </submittedName>
</protein>
<organism evidence="1 2">
    <name type="scientific">Arthrobacter deserti</name>
    <dbReference type="NCBI Taxonomy" id="1742687"/>
    <lineage>
        <taxon>Bacteria</taxon>
        <taxon>Bacillati</taxon>
        <taxon>Actinomycetota</taxon>
        <taxon>Actinomycetes</taxon>
        <taxon>Micrococcales</taxon>
        <taxon>Micrococcaceae</taxon>
        <taxon>Arthrobacter</taxon>
    </lineage>
</organism>
<name>A0ABX1JSB2_9MICC</name>
<proteinExistence type="predicted"/>
<evidence type="ECO:0000313" key="1">
    <source>
        <dbReference type="EMBL" id="NKX52198.1"/>
    </source>
</evidence>
<evidence type="ECO:0000313" key="2">
    <source>
        <dbReference type="Proteomes" id="UP000523795"/>
    </source>
</evidence>
<dbReference type="Proteomes" id="UP000523795">
    <property type="component" value="Unassembled WGS sequence"/>
</dbReference>
<comment type="caution">
    <text evidence="1">The sequence shown here is derived from an EMBL/GenBank/DDBJ whole genome shotgun (WGS) entry which is preliminary data.</text>
</comment>
<dbReference type="PANTHER" id="PTHR12526">
    <property type="entry name" value="GLYCOSYLTRANSFERASE"/>
    <property type="match status" value="1"/>
</dbReference>
<dbReference type="Pfam" id="PF13692">
    <property type="entry name" value="Glyco_trans_1_4"/>
    <property type="match status" value="1"/>
</dbReference>
<keyword evidence="2" id="KW-1185">Reference proteome</keyword>
<dbReference type="EMBL" id="JAAZSR010000439">
    <property type="protein sequence ID" value="NKX52198.1"/>
    <property type="molecule type" value="Genomic_DNA"/>
</dbReference>
<dbReference type="PANTHER" id="PTHR12526:SF630">
    <property type="entry name" value="GLYCOSYLTRANSFERASE"/>
    <property type="match status" value="1"/>
</dbReference>